<evidence type="ECO:0000256" key="3">
    <source>
        <dbReference type="ARBA" id="ARBA00009595"/>
    </source>
</evidence>
<evidence type="ECO:0000256" key="9">
    <source>
        <dbReference type="ARBA" id="ARBA00023679"/>
    </source>
</evidence>
<keyword evidence="8" id="KW-0520">NAD</keyword>
<evidence type="ECO:0000256" key="6">
    <source>
        <dbReference type="ARBA" id="ARBA00022801"/>
    </source>
</evidence>
<evidence type="ECO:0000256" key="4">
    <source>
        <dbReference type="ARBA" id="ARBA00012381"/>
    </source>
</evidence>
<dbReference type="EC" id="3.6.1.22" evidence="4"/>
<proteinExistence type="inferred from homology"/>
<feature type="domain" description="Nudix hydrolase" evidence="11">
    <location>
        <begin position="188"/>
        <end position="318"/>
    </location>
</feature>
<keyword evidence="13" id="KW-1185">Reference proteome</keyword>
<dbReference type="PANTHER" id="PTHR42904">
    <property type="entry name" value="NUDIX HYDROLASE, NUDC SUBFAMILY"/>
    <property type="match status" value="1"/>
</dbReference>
<evidence type="ECO:0000259" key="11">
    <source>
        <dbReference type="PROSITE" id="PS51462"/>
    </source>
</evidence>
<comment type="similarity">
    <text evidence="3">Belongs to the Nudix hydrolase family. NudC subfamily.</text>
</comment>
<keyword evidence="6 12" id="KW-0378">Hydrolase</keyword>
<dbReference type="RefSeq" id="WP_158041316.1">
    <property type="nucleotide sequence ID" value="NZ_JACCFV010000001.1"/>
</dbReference>
<dbReference type="PROSITE" id="PS51462">
    <property type="entry name" value="NUDIX"/>
    <property type="match status" value="1"/>
</dbReference>
<accession>A0A7J5BPQ3</accession>
<dbReference type="InterPro" id="IPR015375">
    <property type="entry name" value="NADH_PPase-like_N"/>
</dbReference>
<dbReference type="OrthoDB" id="9791656at2"/>
<dbReference type="EMBL" id="WBJZ01000016">
    <property type="protein sequence ID" value="KAB1655104.1"/>
    <property type="molecule type" value="Genomic_DNA"/>
</dbReference>
<organism evidence="12 13">
    <name type="scientific">Pseudoclavibacter chungangensis</name>
    <dbReference type="NCBI Taxonomy" id="587635"/>
    <lineage>
        <taxon>Bacteria</taxon>
        <taxon>Bacillati</taxon>
        <taxon>Actinomycetota</taxon>
        <taxon>Actinomycetes</taxon>
        <taxon>Micrococcales</taxon>
        <taxon>Microbacteriaceae</taxon>
        <taxon>Pseudoclavibacter</taxon>
    </lineage>
</organism>
<dbReference type="CDD" id="cd03429">
    <property type="entry name" value="NUDIX_NADH_pyrophosphatase_Nudt13"/>
    <property type="match status" value="1"/>
</dbReference>
<keyword evidence="5" id="KW-0479">Metal-binding</keyword>
<evidence type="ECO:0000313" key="13">
    <source>
        <dbReference type="Proteomes" id="UP000467240"/>
    </source>
</evidence>
<dbReference type="GO" id="GO:0005829">
    <property type="term" value="C:cytosol"/>
    <property type="evidence" value="ECO:0007669"/>
    <property type="project" value="TreeGrafter"/>
</dbReference>
<dbReference type="PANTHER" id="PTHR42904:SF6">
    <property type="entry name" value="NAD-CAPPED RNA HYDROLASE NUDT12"/>
    <property type="match status" value="1"/>
</dbReference>
<evidence type="ECO:0000256" key="7">
    <source>
        <dbReference type="ARBA" id="ARBA00022842"/>
    </source>
</evidence>
<feature type="compositionally biased region" description="Basic and acidic residues" evidence="10">
    <location>
        <begin position="13"/>
        <end position="24"/>
    </location>
</feature>
<evidence type="ECO:0000256" key="2">
    <source>
        <dbReference type="ARBA" id="ARBA00001947"/>
    </source>
</evidence>
<evidence type="ECO:0000256" key="1">
    <source>
        <dbReference type="ARBA" id="ARBA00001946"/>
    </source>
</evidence>
<dbReference type="Pfam" id="PF00293">
    <property type="entry name" value="NUDIX"/>
    <property type="match status" value="1"/>
</dbReference>
<dbReference type="InterPro" id="IPR049734">
    <property type="entry name" value="NudC-like_C"/>
</dbReference>
<protein>
    <recommendedName>
        <fullName evidence="4">NAD(+) diphosphatase</fullName>
        <ecNumber evidence="4">3.6.1.22</ecNumber>
    </recommendedName>
</protein>
<dbReference type="Gene3D" id="3.90.79.10">
    <property type="entry name" value="Nucleoside Triphosphate Pyrophosphohydrolase"/>
    <property type="match status" value="1"/>
</dbReference>
<evidence type="ECO:0000256" key="10">
    <source>
        <dbReference type="SAM" id="MobiDB-lite"/>
    </source>
</evidence>
<dbReference type="Proteomes" id="UP000467240">
    <property type="component" value="Unassembled WGS sequence"/>
</dbReference>
<comment type="caution">
    <text evidence="12">The sequence shown here is derived from an EMBL/GenBank/DDBJ whole genome shotgun (WGS) entry which is preliminary data.</text>
</comment>
<dbReference type="Gene3D" id="3.90.79.20">
    <property type="match status" value="1"/>
</dbReference>
<dbReference type="GO" id="GO:0046872">
    <property type="term" value="F:metal ion binding"/>
    <property type="evidence" value="ECO:0007669"/>
    <property type="project" value="UniProtKB-KW"/>
</dbReference>
<gene>
    <name evidence="12" type="primary">nudC</name>
    <name evidence="12" type="ORF">F8O01_12670</name>
</gene>
<comment type="cofactor">
    <cofactor evidence="2">
        <name>Zn(2+)</name>
        <dbReference type="ChEBI" id="CHEBI:29105"/>
    </cofactor>
</comment>
<evidence type="ECO:0000256" key="8">
    <source>
        <dbReference type="ARBA" id="ARBA00023027"/>
    </source>
</evidence>
<keyword evidence="7" id="KW-0460">Magnesium</keyword>
<evidence type="ECO:0000256" key="5">
    <source>
        <dbReference type="ARBA" id="ARBA00022723"/>
    </source>
</evidence>
<sequence length="327" mass="36015">MSDFMSRLPLARHHTDRDSEHRADPGLLDSLRGDPGTRVLLLRAGDALLRRGADGNPELDLRTVDSLADIEAVVDAFEDRDGGRLVYLGRTTRERSGGTGEPSGTRVVSIDLDEGAAHRVEPDPGRWASLREVANVLDEVDCGLYTEALAMANWHRVNGFSPRSGHRSRAQLAGWVRGGTEEGDLVFPRTDAAVIAAVVDADDRILLGANAQWTPKRFSLLAGFVEPGESFESAVAREVWEESRARIVEPRYLGSQPWPFPASIMVGFTCRLHPDQDPESVRPDDDEIIDLRWFTREEIVDYLGTLPGTVSIARAILEDWYGGPIPG</sequence>
<dbReference type="GO" id="GO:0035529">
    <property type="term" value="F:NADH pyrophosphatase activity"/>
    <property type="evidence" value="ECO:0007669"/>
    <property type="project" value="TreeGrafter"/>
</dbReference>
<dbReference type="GO" id="GO:0006742">
    <property type="term" value="P:NADP+ catabolic process"/>
    <property type="evidence" value="ECO:0007669"/>
    <property type="project" value="TreeGrafter"/>
</dbReference>
<dbReference type="InterPro" id="IPR000086">
    <property type="entry name" value="NUDIX_hydrolase_dom"/>
</dbReference>
<dbReference type="InterPro" id="IPR050241">
    <property type="entry name" value="NAD-cap_RNA_hydrolase_NudC"/>
</dbReference>
<dbReference type="GO" id="GO:0019677">
    <property type="term" value="P:NAD+ catabolic process"/>
    <property type="evidence" value="ECO:0007669"/>
    <property type="project" value="TreeGrafter"/>
</dbReference>
<dbReference type="AlphaFoldDB" id="A0A7J5BPQ3"/>
<comment type="cofactor">
    <cofactor evidence="1">
        <name>Mg(2+)</name>
        <dbReference type="ChEBI" id="CHEBI:18420"/>
    </cofactor>
</comment>
<evidence type="ECO:0000313" key="12">
    <source>
        <dbReference type="EMBL" id="KAB1655104.1"/>
    </source>
</evidence>
<reference evidence="12 13" key="1">
    <citation type="submission" date="2019-09" db="EMBL/GenBank/DDBJ databases">
        <title>Phylogeny of genus Pseudoclavibacter and closely related genus.</title>
        <authorList>
            <person name="Li Y."/>
        </authorList>
    </citation>
    <scope>NUCLEOTIDE SEQUENCE [LARGE SCALE GENOMIC DNA]</scope>
    <source>
        <strain evidence="12 13">DSM 23821</strain>
    </source>
</reference>
<dbReference type="SUPFAM" id="SSF55811">
    <property type="entry name" value="Nudix"/>
    <property type="match status" value="1"/>
</dbReference>
<dbReference type="NCBIfam" id="NF001299">
    <property type="entry name" value="PRK00241.1"/>
    <property type="match status" value="1"/>
</dbReference>
<feature type="region of interest" description="Disordered" evidence="10">
    <location>
        <begin position="1"/>
        <end position="30"/>
    </location>
</feature>
<comment type="catalytic activity">
    <reaction evidence="9">
        <text>a 5'-end NAD(+)-phospho-ribonucleoside in mRNA + H2O = a 5'-end phospho-adenosine-phospho-ribonucleoside in mRNA + beta-nicotinamide D-ribonucleotide + 2 H(+)</text>
        <dbReference type="Rhea" id="RHEA:60876"/>
        <dbReference type="Rhea" id="RHEA-COMP:15698"/>
        <dbReference type="Rhea" id="RHEA-COMP:15719"/>
        <dbReference type="ChEBI" id="CHEBI:14649"/>
        <dbReference type="ChEBI" id="CHEBI:15377"/>
        <dbReference type="ChEBI" id="CHEBI:15378"/>
        <dbReference type="ChEBI" id="CHEBI:144029"/>
        <dbReference type="ChEBI" id="CHEBI:144051"/>
    </reaction>
    <physiologicalReaction direction="left-to-right" evidence="9">
        <dbReference type="Rhea" id="RHEA:60877"/>
    </physiologicalReaction>
</comment>
<dbReference type="Pfam" id="PF09296">
    <property type="entry name" value="NUDIX-like"/>
    <property type="match status" value="1"/>
</dbReference>
<name>A0A7J5BPQ3_9MICO</name>
<dbReference type="InterPro" id="IPR015797">
    <property type="entry name" value="NUDIX_hydrolase-like_dom_sf"/>
</dbReference>